<dbReference type="RefSeq" id="WP_092703774.1">
    <property type="nucleotide sequence ID" value="NZ_FOSR01000008.1"/>
</dbReference>
<dbReference type="Gene3D" id="3.30.450.40">
    <property type="match status" value="2"/>
</dbReference>
<dbReference type="CDD" id="cd01948">
    <property type="entry name" value="EAL"/>
    <property type="match status" value="1"/>
</dbReference>
<dbReference type="InterPro" id="IPR029016">
    <property type="entry name" value="GAF-like_dom_sf"/>
</dbReference>
<accession>A0A1I4D7T8</accession>
<dbReference type="SUPFAM" id="SSF55073">
    <property type="entry name" value="Nucleotide cyclase"/>
    <property type="match status" value="1"/>
</dbReference>
<dbReference type="InterPro" id="IPR043128">
    <property type="entry name" value="Rev_trsase/Diguanyl_cyclase"/>
</dbReference>
<dbReference type="NCBIfam" id="TIGR00254">
    <property type="entry name" value="GGDEF"/>
    <property type="match status" value="1"/>
</dbReference>
<dbReference type="PANTHER" id="PTHR33121:SF70">
    <property type="entry name" value="SIGNALING PROTEIN YKOW"/>
    <property type="match status" value="1"/>
</dbReference>
<dbReference type="Pfam" id="PF13185">
    <property type="entry name" value="GAF_2"/>
    <property type="match status" value="2"/>
</dbReference>
<dbReference type="InterPro" id="IPR035919">
    <property type="entry name" value="EAL_sf"/>
</dbReference>
<evidence type="ECO:0000259" key="3">
    <source>
        <dbReference type="PROSITE" id="PS50887"/>
    </source>
</evidence>
<protein>
    <submittedName>
        <fullName evidence="4">Diguanylate cyclase (GGDEF) domain-containing protein</fullName>
    </submittedName>
</protein>
<dbReference type="SUPFAM" id="SSF55781">
    <property type="entry name" value="GAF domain-like"/>
    <property type="match status" value="2"/>
</dbReference>
<dbReference type="InterPro" id="IPR029787">
    <property type="entry name" value="Nucleotide_cyclase"/>
</dbReference>
<dbReference type="Gene3D" id="3.20.20.450">
    <property type="entry name" value="EAL domain"/>
    <property type="match status" value="1"/>
</dbReference>
<gene>
    <name evidence="4" type="ORF">SAMN05192579_108103</name>
</gene>
<evidence type="ECO:0000313" key="4">
    <source>
        <dbReference type="EMBL" id="SFK88890.1"/>
    </source>
</evidence>
<dbReference type="EMBL" id="FOSR01000008">
    <property type="protein sequence ID" value="SFK88890.1"/>
    <property type="molecule type" value="Genomic_DNA"/>
</dbReference>
<feature type="domain" description="GGDEF" evidence="3">
    <location>
        <begin position="566"/>
        <end position="699"/>
    </location>
</feature>
<dbReference type="Gene3D" id="3.30.70.270">
    <property type="match status" value="1"/>
</dbReference>
<name>A0A1I4D7T8_9GAMM</name>
<dbReference type="AlphaFoldDB" id="A0A1I4D7T8"/>
<dbReference type="Pfam" id="PF00563">
    <property type="entry name" value="EAL"/>
    <property type="match status" value="1"/>
</dbReference>
<dbReference type="PANTHER" id="PTHR33121">
    <property type="entry name" value="CYCLIC DI-GMP PHOSPHODIESTERASE PDEF"/>
    <property type="match status" value="1"/>
</dbReference>
<dbReference type="SMART" id="SM00267">
    <property type="entry name" value="GGDEF"/>
    <property type="match status" value="1"/>
</dbReference>
<keyword evidence="5" id="KW-1185">Reference proteome</keyword>
<dbReference type="SMART" id="SM00052">
    <property type="entry name" value="EAL"/>
    <property type="match status" value="1"/>
</dbReference>
<evidence type="ECO:0000313" key="5">
    <source>
        <dbReference type="Proteomes" id="UP000198725"/>
    </source>
</evidence>
<dbReference type="CDD" id="cd01949">
    <property type="entry name" value="GGDEF"/>
    <property type="match status" value="1"/>
</dbReference>
<dbReference type="Proteomes" id="UP000198725">
    <property type="component" value="Unassembled WGS sequence"/>
</dbReference>
<feature type="domain" description="EAL" evidence="2">
    <location>
        <begin position="708"/>
        <end position="958"/>
    </location>
</feature>
<sequence length="959" mass="107483">MSSVPDSSPALSLRPKGAAEAVLYDSVEQLSDASDAASVLNICTEAIHRLGIRGHVHWRPTSEPAAPTALDLARDAQGLRTLVLDDPGALDPVLRDQLAWLGRLVTSRLRQQAETSRLYEAISRLALAERLQRALYAIAEQAGSTHSMPEMMRSLHAIVASLMYAENFFIVLYDASTGTVRYPYFVDTADPQPPLPEQDIPLQDIHHSLTWNLLKSSQPIMGSMPELMRQFEGHFELVGPACEHFLAVPLLRDGRVVGGIVIQSYRTDTHYTTQDRELLGYVAQHVQTALERREAQSELEHRVADRTAALRAANRVLRQQVLERQRGERLQTALFRIAELASAPEGSDDFYAAMHRVIGGLLYARNFYIALLEEQGQRISFPYSVDEIDGVRLAREPGCGATEYVLRHGQPLLADRAAFDRLAEQGECTQTGARSVCWLGVPLRWDNQVKGALVVQSYSPEHMYDARDQELLTFVSYHVSNALQRKHGNESLKHAYANLERRVTERTRALALANRDLREQIAERERVERRLKYETLHDSLTGLPNRTFLLQRLEHSLQKYQHDPATLFAVLFIDLDRFKVINDSVGHLIGDDLLFQVGGRIRACLKTRDIVARLGGDEFAVLLGNVESQATAVQIAERIIGELQVPFRLGAKEVFTSASIGVTIAGPHYQRPEELLRDADSAMYRAKDAGRHCTAVFDDRLRYEALSLLEMEGDLRRALNRREFVPFYQPIVSLEDGRTVGYEALLRWRHPERGLLSPGDFLAVAEENGSAENIDWQIFEQVCAQARSLIGDHGFISFNVSARHFRSPDLDQRLLDLFQAYQVPASRLRVEVTEHTLLENPAQVKRILANLRAHGAGIALDDFGTGYSSLSYLHQYPIQTLKIDRSFIVEMEHAGGVAVVRAIQVLADSLGMQVIAEGIEEEQQRQALLQIGSRFGQGFLFSHARAAEEWLDAALATTG</sequence>
<dbReference type="SMART" id="SM00065">
    <property type="entry name" value="GAF"/>
    <property type="match status" value="2"/>
</dbReference>
<organism evidence="4 5">
    <name type="scientific">Rhodanobacter glycinis</name>
    <dbReference type="NCBI Taxonomy" id="582702"/>
    <lineage>
        <taxon>Bacteria</taxon>
        <taxon>Pseudomonadati</taxon>
        <taxon>Pseudomonadota</taxon>
        <taxon>Gammaproteobacteria</taxon>
        <taxon>Lysobacterales</taxon>
        <taxon>Rhodanobacteraceae</taxon>
        <taxon>Rhodanobacter</taxon>
    </lineage>
</organism>
<dbReference type="InterPro" id="IPR050706">
    <property type="entry name" value="Cyclic-di-GMP_PDE-like"/>
</dbReference>
<dbReference type="GO" id="GO:0071111">
    <property type="term" value="F:cyclic-guanylate-specific phosphodiesterase activity"/>
    <property type="evidence" value="ECO:0007669"/>
    <property type="project" value="InterPro"/>
</dbReference>
<dbReference type="FunFam" id="3.30.70.270:FF:000001">
    <property type="entry name" value="Diguanylate cyclase domain protein"/>
    <property type="match status" value="1"/>
</dbReference>
<proteinExistence type="predicted"/>
<dbReference type="InterPro" id="IPR003018">
    <property type="entry name" value="GAF"/>
</dbReference>
<comment type="cofactor">
    <cofactor evidence="1">
        <name>Mg(2+)</name>
        <dbReference type="ChEBI" id="CHEBI:18420"/>
    </cofactor>
</comment>
<dbReference type="PROSITE" id="PS50887">
    <property type="entry name" value="GGDEF"/>
    <property type="match status" value="1"/>
</dbReference>
<evidence type="ECO:0000256" key="1">
    <source>
        <dbReference type="ARBA" id="ARBA00001946"/>
    </source>
</evidence>
<reference evidence="5" key="1">
    <citation type="submission" date="2016-10" db="EMBL/GenBank/DDBJ databases">
        <authorList>
            <person name="Varghese N."/>
            <person name="Submissions S."/>
        </authorList>
    </citation>
    <scope>NUCLEOTIDE SEQUENCE [LARGE SCALE GENOMIC DNA]</scope>
    <source>
        <strain evidence="5">MO64</strain>
    </source>
</reference>
<evidence type="ECO:0000259" key="2">
    <source>
        <dbReference type="PROSITE" id="PS50883"/>
    </source>
</evidence>
<dbReference type="SUPFAM" id="SSF141868">
    <property type="entry name" value="EAL domain-like"/>
    <property type="match status" value="1"/>
</dbReference>
<dbReference type="PROSITE" id="PS50883">
    <property type="entry name" value="EAL"/>
    <property type="match status" value="1"/>
</dbReference>
<dbReference type="Pfam" id="PF00990">
    <property type="entry name" value="GGDEF"/>
    <property type="match status" value="1"/>
</dbReference>
<dbReference type="InterPro" id="IPR001633">
    <property type="entry name" value="EAL_dom"/>
</dbReference>
<dbReference type="InterPro" id="IPR000160">
    <property type="entry name" value="GGDEF_dom"/>
</dbReference>